<feature type="transmembrane region" description="Helical" evidence="1">
    <location>
        <begin position="84"/>
        <end position="107"/>
    </location>
</feature>
<reference evidence="2 3" key="1">
    <citation type="submission" date="2018-11" db="EMBL/GenBank/DDBJ databases">
        <title>Sequencing the genomes of 1000 actinobacteria strains.</title>
        <authorList>
            <person name="Klenk H.-P."/>
        </authorList>
    </citation>
    <scope>NUCLEOTIDE SEQUENCE [LARGE SCALE GENOMIC DNA]</scope>
    <source>
        <strain evidence="2 3">DSM 14012</strain>
    </source>
</reference>
<feature type="transmembrane region" description="Helical" evidence="1">
    <location>
        <begin position="48"/>
        <end position="72"/>
    </location>
</feature>
<keyword evidence="3" id="KW-1185">Reference proteome</keyword>
<evidence type="ECO:0000313" key="3">
    <source>
        <dbReference type="Proteomes" id="UP000266915"/>
    </source>
</evidence>
<keyword evidence="1" id="KW-0472">Membrane</keyword>
<dbReference type="AlphaFoldDB" id="A0A3N2C497"/>
<name>A0A3N2C497_9MICO</name>
<dbReference type="EMBL" id="RKHL01000001">
    <property type="protein sequence ID" value="ROR82309.1"/>
    <property type="molecule type" value="Genomic_DNA"/>
</dbReference>
<evidence type="ECO:0008006" key="4">
    <source>
        <dbReference type="Google" id="ProtNLM"/>
    </source>
</evidence>
<comment type="caution">
    <text evidence="2">The sequence shown here is derived from an EMBL/GenBank/DDBJ whole genome shotgun (WGS) entry which is preliminary data.</text>
</comment>
<dbReference type="RefSeq" id="WP_085513235.1">
    <property type="nucleotide sequence ID" value="NZ_FXAP01000005.1"/>
</dbReference>
<keyword evidence="1" id="KW-1133">Transmembrane helix</keyword>
<organism evidence="2 3">
    <name type="scientific">Plantibacter flavus</name>
    <dbReference type="NCBI Taxonomy" id="150123"/>
    <lineage>
        <taxon>Bacteria</taxon>
        <taxon>Bacillati</taxon>
        <taxon>Actinomycetota</taxon>
        <taxon>Actinomycetes</taxon>
        <taxon>Micrococcales</taxon>
        <taxon>Microbacteriaceae</taxon>
        <taxon>Plantibacter</taxon>
    </lineage>
</organism>
<keyword evidence="1" id="KW-0812">Transmembrane</keyword>
<evidence type="ECO:0000256" key="1">
    <source>
        <dbReference type="SAM" id="Phobius"/>
    </source>
</evidence>
<sequence length="161" mass="16875">MTPPAQAGSHASANRVFRTALRYSALLALVIAVVGGVVGWSVDGSRGLTSALIGTAMALVFLGITSVSILFANRWSGQEFFVGILFGVVMGSWLVKFVIFLVLGFILKDQPWVNAPILFGSVIVGVVGSLVIDAVVAAKVRVPYVSDDILPKASPQDSDQG</sequence>
<proteinExistence type="predicted"/>
<dbReference type="Proteomes" id="UP000266915">
    <property type="component" value="Unassembled WGS sequence"/>
</dbReference>
<feature type="transmembrane region" description="Helical" evidence="1">
    <location>
        <begin position="20"/>
        <end position="42"/>
    </location>
</feature>
<evidence type="ECO:0000313" key="2">
    <source>
        <dbReference type="EMBL" id="ROR82309.1"/>
    </source>
</evidence>
<gene>
    <name evidence="2" type="ORF">EDD42_2397</name>
</gene>
<protein>
    <recommendedName>
        <fullName evidence="4">ATP synthase protein I</fullName>
    </recommendedName>
</protein>
<accession>A0A3N2C497</accession>
<feature type="transmembrane region" description="Helical" evidence="1">
    <location>
        <begin position="113"/>
        <end position="136"/>
    </location>
</feature>